<proteinExistence type="predicted"/>
<comment type="caution">
    <text evidence="1">The sequence shown here is derived from an EMBL/GenBank/DDBJ whole genome shotgun (WGS) entry which is preliminary data.</text>
</comment>
<accession>A0ABX1YKZ0</accession>
<organism evidence="1 2">
    <name type="scientific">Paenibacillus phytohabitans</name>
    <dbReference type="NCBI Taxonomy" id="2654978"/>
    <lineage>
        <taxon>Bacteria</taxon>
        <taxon>Bacillati</taxon>
        <taxon>Bacillota</taxon>
        <taxon>Bacilli</taxon>
        <taxon>Bacillales</taxon>
        <taxon>Paenibacillaceae</taxon>
        <taxon>Paenibacillus</taxon>
    </lineage>
</organism>
<dbReference type="InterPro" id="IPR048474">
    <property type="entry name" value="M1E1E6-like_sf"/>
</dbReference>
<evidence type="ECO:0000313" key="1">
    <source>
        <dbReference type="EMBL" id="NOU80344.1"/>
    </source>
</evidence>
<evidence type="ECO:0000313" key="2">
    <source>
        <dbReference type="Proteomes" id="UP000596857"/>
    </source>
</evidence>
<protein>
    <submittedName>
        <fullName evidence="1">Uncharacterized protein</fullName>
    </submittedName>
</protein>
<name>A0ABX1YKZ0_9BACL</name>
<dbReference type="EMBL" id="WHOB01000043">
    <property type="protein sequence ID" value="NOU80344.1"/>
    <property type="molecule type" value="Genomic_DNA"/>
</dbReference>
<reference evidence="1 2" key="1">
    <citation type="submission" date="2019-10" db="EMBL/GenBank/DDBJ databases">
        <title>Description of Paenibacillus terricola sp. nov.</title>
        <authorList>
            <person name="Carlier A."/>
            <person name="Qi S."/>
        </authorList>
    </citation>
    <scope>NUCLEOTIDE SEQUENCE [LARGE SCALE GENOMIC DNA]</scope>
    <source>
        <strain evidence="1 2">LMG 31459</strain>
    </source>
</reference>
<dbReference type="Gene3D" id="3.30.2210.10">
    <property type="entry name" value="Integron cassette protein superfamily"/>
    <property type="match status" value="1"/>
</dbReference>
<dbReference type="Proteomes" id="UP000596857">
    <property type="component" value="Unassembled WGS sequence"/>
</dbReference>
<gene>
    <name evidence="1" type="ORF">GC101_15850</name>
</gene>
<dbReference type="RefSeq" id="WP_171718008.1">
    <property type="nucleotide sequence ID" value="NZ_WHOB01000043.1"/>
</dbReference>
<keyword evidence="2" id="KW-1185">Reference proteome</keyword>
<sequence>MQKEITNLDARQRNLKMIMVREYTSKKFKIKDKFTEDTIVKLFFFRQSDLQNSLKYFFAKKGEAYIFKNNIADEISEMSSKHFKAITDSKETSQKYVNLFKLFSEDYLKNIHKGDSSEKYNTFYNEFSSSLEELHWFSLPEFSEQMMINRGMIPEDNILEYYNHYHSLEDLYDVLTGKTVPSNSYKGDINLNKRLSFRVYSRRWGHDDTYSVERRTEGWFVSHLAINGPSKKDGTGSMIANLDHDSIQYPKEGVRYAFRTLWYLADEEEMSTEELQVKLQEIADWISAVEKTIGEFQPDWCGYY</sequence>